<dbReference type="RefSeq" id="XP_067766289.1">
    <property type="nucleotide sequence ID" value="XM_067907021.1"/>
</dbReference>
<organism evidence="2">
    <name type="scientific">Spironucleus salmonicida</name>
    <dbReference type="NCBI Taxonomy" id="348837"/>
    <lineage>
        <taxon>Eukaryota</taxon>
        <taxon>Metamonada</taxon>
        <taxon>Diplomonadida</taxon>
        <taxon>Hexamitidae</taxon>
        <taxon>Hexamitinae</taxon>
        <taxon>Spironucleus</taxon>
    </lineage>
</organism>
<dbReference type="VEuPathDB" id="GiardiaDB:SS50377_23150"/>
<feature type="transmembrane region" description="Helical" evidence="1">
    <location>
        <begin position="85"/>
        <end position="105"/>
    </location>
</feature>
<reference evidence="2 3" key="1">
    <citation type="journal article" date="2014" name="PLoS Genet.">
        <title>The Genome of Spironucleus salmonicida Highlights a Fish Pathogen Adapted to Fluctuating Environments.</title>
        <authorList>
            <person name="Xu F."/>
            <person name="Jerlstrom-Hultqvist J."/>
            <person name="Einarsson E."/>
            <person name="Astvaldsson A."/>
            <person name="Svard S.G."/>
            <person name="Andersson J.O."/>
        </authorList>
    </citation>
    <scope>NUCLEOTIDE SEQUENCE</scope>
    <source>
        <strain evidence="3">ATCC 50377</strain>
    </source>
</reference>
<feature type="transmembrane region" description="Helical" evidence="1">
    <location>
        <begin position="154"/>
        <end position="171"/>
    </location>
</feature>
<keyword evidence="1 2" id="KW-0812">Transmembrane</keyword>
<proteinExistence type="predicted"/>
<feature type="transmembrane region" description="Helical" evidence="1">
    <location>
        <begin position="258"/>
        <end position="281"/>
    </location>
</feature>
<name>V6LB70_9EUKA</name>
<gene>
    <name evidence="3" type="ORF">SS50377_23150</name>
    <name evidence="2" type="ORF">SS50377_fx001</name>
</gene>
<dbReference type="EMBL" id="AUWU02000003">
    <property type="protein sequence ID" value="KAH0575516.1"/>
    <property type="molecule type" value="Genomic_DNA"/>
</dbReference>
<dbReference type="Proteomes" id="UP000018208">
    <property type="component" value="Unassembled WGS sequence"/>
</dbReference>
<evidence type="ECO:0000313" key="3">
    <source>
        <dbReference type="EMBL" id="KAH0575516.1"/>
    </source>
</evidence>
<feature type="transmembrane region" description="Helical" evidence="1">
    <location>
        <begin position="233"/>
        <end position="252"/>
    </location>
</feature>
<accession>V6LB70</accession>
<feature type="transmembrane region" description="Helical" evidence="1">
    <location>
        <begin position="125"/>
        <end position="147"/>
    </location>
</feature>
<feature type="transmembrane region" description="Helical" evidence="1">
    <location>
        <begin position="332"/>
        <end position="352"/>
    </location>
</feature>
<keyword evidence="1" id="KW-1133">Transmembrane helix</keyword>
<evidence type="ECO:0000256" key="1">
    <source>
        <dbReference type="SAM" id="Phobius"/>
    </source>
</evidence>
<dbReference type="AlphaFoldDB" id="V6LB70"/>
<dbReference type="KEGG" id="ssao:94297173"/>
<reference evidence="3" key="2">
    <citation type="submission" date="2020-12" db="EMBL/GenBank/DDBJ databases">
        <title>New Spironucleus salmonicida genome in near-complete chromosomes.</title>
        <authorList>
            <person name="Xu F."/>
            <person name="Kurt Z."/>
            <person name="Jimenez-Gonzalez A."/>
            <person name="Astvaldsson A."/>
            <person name="Andersson J.O."/>
            <person name="Svard S.G."/>
        </authorList>
    </citation>
    <scope>NUCLEOTIDE SEQUENCE</scope>
    <source>
        <strain evidence="3">ATCC 50377</strain>
    </source>
</reference>
<dbReference type="GeneID" id="94297173"/>
<keyword evidence="4" id="KW-1185">Reference proteome</keyword>
<evidence type="ECO:0000313" key="2">
    <source>
        <dbReference type="EMBL" id="EST41675.1"/>
    </source>
</evidence>
<feature type="transmembrane region" description="Helical" evidence="1">
    <location>
        <begin position="177"/>
        <end position="197"/>
    </location>
</feature>
<evidence type="ECO:0000313" key="4">
    <source>
        <dbReference type="Proteomes" id="UP000018208"/>
    </source>
</evidence>
<feature type="transmembrane region" description="Helical" evidence="1">
    <location>
        <begin position="6"/>
        <end position="25"/>
    </location>
</feature>
<protein>
    <submittedName>
        <fullName evidence="2">Transmembrane domain-containing protein</fullName>
    </submittedName>
</protein>
<sequence length="388" mass="45931">MSDSYLFYQSGFLIFGLFSCSYKYMKNVVITQAITEEQSIFLVGENIFIVIQLIVQGFLDYQCIIERLSLKVDIFYLLAQKIKEYFFISLFISLGNYVFNSLTMKQCIFQSLLLSNYIEIPFNKFLITVSCVEIQAYFSLVLFYSCIYKKQKKLQYIFIFTILMFVFSTFSPNTQGIALQNYLYVYLFGVMIGYRYYCVDISEIKTKNQLNRVKFPPNKIFFYLDKLTYKGDLILFVCITLTILLCCSYYLWKSYMHITTLVFAVVQSLIIYTIIGGKAVLWERISTNYIIKYCFAWKSSYCYMSQQMIYQFYTDLQQNAEIGPYNQVVENILLTGLVFNSGILANLLYILIQPLNDYYDLKIKIYFNKKKQEVMQENYKRHLITKVD</sequence>
<dbReference type="EMBL" id="KI546168">
    <property type="protein sequence ID" value="EST41675.1"/>
    <property type="molecule type" value="Genomic_DNA"/>
</dbReference>
<keyword evidence="1" id="KW-0472">Membrane</keyword>